<dbReference type="InterPro" id="IPR011060">
    <property type="entry name" value="RibuloseP-bd_barrel"/>
</dbReference>
<dbReference type="PANTHER" id="PTHR43090">
    <property type="entry name" value="1-(5-PHOSPHORIBOSYL)-5-[(5-PHOSPHORIBOSYLAMINO)METHYLIDENEAMINO] IMIDAZOLE-4-CARBOXAMIDE ISOMERASE"/>
    <property type="match status" value="1"/>
</dbReference>
<evidence type="ECO:0000313" key="11">
    <source>
        <dbReference type="EMBL" id="MEK9500086.1"/>
    </source>
</evidence>
<comment type="subcellular location">
    <subcellularLocation>
        <location evidence="2 9">Cytoplasm</location>
    </subcellularLocation>
</comment>
<dbReference type="Proteomes" id="UP001484239">
    <property type="component" value="Unassembled WGS sequence"/>
</dbReference>
<evidence type="ECO:0000256" key="1">
    <source>
        <dbReference type="ARBA" id="ARBA00000901"/>
    </source>
</evidence>
<dbReference type="HAMAP" id="MF_01014">
    <property type="entry name" value="HisA"/>
    <property type="match status" value="1"/>
</dbReference>
<evidence type="ECO:0000256" key="2">
    <source>
        <dbReference type="ARBA" id="ARBA00004496"/>
    </source>
</evidence>
<dbReference type="EC" id="5.3.1.16" evidence="9"/>
<feature type="active site" description="Proton donor" evidence="9">
    <location>
        <position position="128"/>
    </location>
</feature>
<feature type="active site" description="Proton acceptor" evidence="9">
    <location>
        <position position="8"/>
    </location>
</feature>
<dbReference type="InterPro" id="IPR006062">
    <property type="entry name" value="His_biosynth"/>
</dbReference>
<evidence type="ECO:0000256" key="4">
    <source>
        <dbReference type="ARBA" id="ARBA00009667"/>
    </source>
</evidence>
<protein>
    <recommendedName>
        <fullName evidence="9">1-(5-phosphoribosyl)-5-[(5-phosphoribosylamino)methylideneamino] imidazole-4-carboxamide isomerase</fullName>
        <ecNumber evidence="9">5.3.1.16</ecNumber>
    </recommendedName>
    <alternativeName>
        <fullName evidence="9">Phosphoribosylformimino-5-aminoimidazole carboxamide ribotide isomerase</fullName>
    </alternativeName>
</protein>
<evidence type="ECO:0000256" key="5">
    <source>
        <dbReference type="ARBA" id="ARBA00022490"/>
    </source>
</evidence>
<evidence type="ECO:0000256" key="7">
    <source>
        <dbReference type="ARBA" id="ARBA00023102"/>
    </source>
</evidence>
<dbReference type="RefSeq" id="WP_405277631.1">
    <property type="nucleotide sequence ID" value="NZ_JBBHLI010000001.1"/>
</dbReference>
<reference evidence="11 12" key="1">
    <citation type="submission" date="2024-02" db="EMBL/GenBank/DDBJ databases">
        <title>A novel Gemmatimonadota bacterium.</title>
        <authorList>
            <person name="Du Z.-J."/>
            <person name="Ye Y.-Q."/>
        </authorList>
    </citation>
    <scope>NUCLEOTIDE SEQUENCE [LARGE SCALE GENOMIC DNA]</scope>
    <source>
        <strain evidence="11 12">DH-20</strain>
    </source>
</reference>
<dbReference type="EMBL" id="JBBHLI010000001">
    <property type="protein sequence ID" value="MEK9500086.1"/>
    <property type="molecule type" value="Genomic_DNA"/>
</dbReference>
<name>A0ABU9E5Q8_9BACT</name>
<evidence type="ECO:0000256" key="6">
    <source>
        <dbReference type="ARBA" id="ARBA00022605"/>
    </source>
</evidence>
<dbReference type="InterPro" id="IPR044524">
    <property type="entry name" value="Isoase_HisA-like"/>
</dbReference>
<keyword evidence="6 9" id="KW-0028">Amino-acid biosynthesis</keyword>
<dbReference type="Pfam" id="PF00977">
    <property type="entry name" value="His_biosynth"/>
    <property type="match status" value="1"/>
</dbReference>
<dbReference type="PANTHER" id="PTHR43090:SF2">
    <property type="entry name" value="1-(5-PHOSPHORIBOSYL)-5-[(5-PHOSPHORIBOSYLAMINO)METHYLIDENEAMINO] IMIDAZOLE-4-CARBOXAMIDE ISOMERASE"/>
    <property type="match status" value="1"/>
</dbReference>
<evidence type="ECO:0000256" key="3">
    <source>
        <dbReference type="ARBA" id="ARBA00005133"/>
    </source>
</evidence>
<dbReference type="InterPro" id="IPR013785">
    <property type="entry name" value="Aldolase_TIM"/>
</dbReference>
<proteinExistence type="inferred from homology"/>
<keyword evidence="12" id="KW-1185">Reference proteome</keyword>
<dbReference type="SUPFAM" id="SSF51366">
    <property type="entry name" value="Ribulose-phoshate binding barrel"/>
    <property type="match status" value="1"/>
</dbReference>
<comment type="catalytic activity">
    <reaction evidence="1 9">
        <text>1-(5-phospho-beta-D-ribosyl)-5-[(5-phospho-beta-D-ribosylamino)methylideneamino]imidazole-4-carboxamide = 5-[(5-phospho-1-deoxy-D-ribulos-1-ylimino)methylamino]-1-(5-phospho-beta-D-ribosyl)imidazole-4-carboxamide</text>
        <dbReference type="Rhea" id="RHEA:15469"/>
        <dbReference type="ChEBI" id="CHEBI:58435"/>
        <dbReference type="ChEBI" id="CHEBI:58525"/>
        <dbReference type="EC" id="5.3.1.16"/>
    </reaction>
</comment>
<evidence type="ECO:0000256" key="8">
    <source>
        <dbReference type="ARBA" id="ARBA00023235"/>
    </source>
</evidence>
<comment type="similarity">
    <text evidence="4 9 10">Belongs to the HisA/HisF family.</text>
</comment>
<evidence type="ECO:0000256" key="10">
    <source>
        <dbReference type="RuleBase" id="RU003657"/>
    </source>
</evidence>
<dbReference type="CDD" id="cd04732">
    <property type="entry name" value="HisA"/>
    <property type="match status" value="1"/>
</dbReference>
<comment type="pathway">
    <text evidence="3 9">Amino-acid biosynthesis; L-histidine biosynthesis; L-histidine from 5-phospho-alpha-D-ribose 1-diphosphate: step 4/9.</text>
</comment>
<dbReference type="GO" id="GO:0016853">
    <property type="term" value="F:isomerase activity"/>
    <property type="evidence" value="ECO:0007669"/>
    <property type="project" value="UniProtKB-KW"/>
</dbReference>
<evidence type="ECO:0000313" key="12">
    <source>
        <dbReference type="Proteomes" id="UP001484239"/>
    </source>
</evidence>
<keyword evidence="7 9" id="KW-0368">Histidine biosynthesis</keyword>
<evidence type="ECO:0000256" key="9">
    <source>
        <dbReference type="HAMAP-Rule" id="MF_01014"/>
    </source>
</evidence>
<keyword evidence="5 9" id="KW-0963">Cytoplasm</keyword>
<dbReference type="Gene3D" id="3.20.20.70">
    <property type="entry name" value="Aldolase class I"/>
    <property type="match status" value="1"/>
</dbReference>
<sequence length="244" mass="25783">MIAVPAVDLKGGRCVQLVGGRPDDERVSLPSPAAVARRWWNLGFRHLHVVDLDAALGTGDNRGRIDEVIEAFDADIQVGGGIRDDERADAVLAAGPDRIVVGTRAVDDRDWLEALADRHPGRVVVAADVRGDTVLRKGWTEGSGLKVGDFVRSLTPLPLAGILCTDVGREGRLQGIDAAAMSAVIEASDHPVWISGGITTLDDLDTLDRAGAHGAVLGMAIYTGSLRPTDVAERWGGHNALESP</sequence>
<gene>
    <name evidence="9" type="primary">hisA</name>
    <name evidence="11" type="ORF">WI372_03770</name>
</gene>
<comment type="caution">
    <text evidence="11">The sequence shown here is derived from an EMBL/GenBank/DDBJ whole genome shotgun (WGS) entry which is preliminary data.</text>
</comment>
<accession>A0ABU9E5Q8</accession>
<organism evidence="11 12">
    <name type="scientific">Gaopeijia maritima</name>
    <dbReference type="NCBI Taxonomy" id="3119007"/>
    <lineage>
        <taxon>Bacteria</taxon>
        <taxon>Pseudomonadati</taxon>
        <taxon>Gemmatimonadota</taxon>
        <taxon>Longimicrobiia</taxon>
        <taxon>Gaopeijiales</taxon>
        <taxon>Gaopeijiaceae</taxon>
        <taxon>Gaopeijia</taxon>
    </lineage>
</organism>
<keyword evidence="8 9" id="KW-0413">Isomerase</keyword>
<dbReference type="InterPro" id="IPR023016">
    <property type="entry name" value="HisA/PriA"/>
</dbReference>